<evidence type="ECO:0000313" key="2">
    <source>
        <dbReference type="Proteomes" id="UP000183050"/>
    </source>
</evidence>
<proteinExistence type="predicted"/>
<dbReference type="EMBL" id="CP018228">
    <property type="protein sequence ID" value="API53487.1"/>
    <property type="molecule type" value="Genomic_DNA"/>
</dbReference>
<reference evidence="1 2" key="1">
    <citation type="submission" date="2016-11" db="EMBL/GenBank/DDBJ databases">
        <title>Rhizobium leguminosarum bv. viciae strain Vaf12 isolated from Vavilovia formosa root nodules from Russia, Dagestan.</title>
        <authorList>
            <person name="Kimeklis A."/>
        </authorList>
    </citation>
    <scope>NUCLEOTIDE SEQUENCE [LARGE SCALE GENOMIC DNA]</scope>
    <source>
        <strain evidence="1 2">Vaf-108</strain>
    </source>
</reference>
<protein>
    <recommendedName>
        <fullName evidence="3">Transposase</fullName>
    </recommendedName>
</protein>
<gene>
    <name evidence="1" type="ORF">BMW22_19415</name>
</gene>
<dbReference type="AlphaFoldDB" id="A0A1L3ZCY9"/>
<accession>A0A1L3ZCY9</accession>
<name>A0A1L3ZCY9_RHILE</name>
<evidence type="ECO:0008006" key="3">
    <source>
        <dbReference type="Google" id="ProtNLM"/>
    </source>
</evidence>
<sequence length="94" mass="10056">MHIQQSFMVGIDVSKAHLDVAVEGKRAVVRFDNDAPGRAALATAVAGAELVVVEATGGYEMAIGAVGRQYRAELIYVAKSVRLFLHQLMVISIS</sequence>
<dbReference type="Proteomes" id="UP000183050">
    <property type="component" value="Chromosome"/>
</dbReference>
<organism evidence="1 2">
    <name type="scientific">Rhizobium leguminosarum</name>
    <dbReference type="NCBI Taxonomy" id="384"/>
    <lineage>
        <taxon>Bacteria</taxon>
        <taxon>Pseudomonadati</taxon>
        <taxon>Pseudomonadota</taxon>
        <taxon>Alphaproteobacteria</taxon>
        <taxon>Hyphomicrobiales</taxon>
        <taxon>Rhizobiaceae</taxon>
        <taxon>Rhizobium/Agrobacterium group</taxon>
        <taxon>Rhizobium</taxon>
    </lineage>
</organism>
<evidence type="ECO:0000313" key="1">
    <source>
        <dbReference type="EMBL" id="API53487.1"/>
    </source>
</evidence>